<evidence type="ECO:0000313" key="4">
    <source>
        <dbReference type="Proteomes" id="UP000069620"/>
    </source>
</evidence>
<sequence>MVANAGISGPVATVSNIDPLDFENVVAVNLLGVFRTVHAALPYVIERRGYVVMVSSIMALIPSPTASGYAAAKAGVEAFGRALRVELADKNVRVGIAYFGLIDTGMVRGVVSTTGFAAALAKLPGFLGKPAPVSRAGAVLVDGIARRANRVFAPAYVRLLLDLRSLLALGDGLMSRNRLLDDVLHRADTYKPEVRA</sequence>
<name>A0A117I551_9MYCO</name>
<reference evidence="4" key="2">
    <citation type="submission" date="2016-02" db="EMBL/GenBank/DDBJ databases">
        <title>Draft genome sequence of five rapidly growing Mycobacterium species.</title>
        <authorList>
            <person name="Katahira K."/>
            <person name="Gotou Y."/>
            <person name="Iida K."/>
            <person name="Ogura Y."/>
            <person name="Hayashi T."/>
        </authorList>
    </citation>
    <scope>NUCLEOTIDE SEQUENCE [LARGE SCALE GENOMIC DNA]</scope>
    <source>
        <strain evidence="4">JCM15654</strain>
    </source>
</reference>
<evidence type="ECO:0000313" key="3">
    <source>
        <dbReference type="EMBL" id="GAS87993.1"/>
    </source>
</evidence>
<dbReference type="InterPro" id="IPR002347">
    <property type="entry name" value="SDR_fam"/>
</dbReference>
<keyword evidence="2" id="KW-0560">Oxidoreductase</keyword>
<dbReference type="Pfam" id="PF00106">
    <property type="entry name" value="adh_short"/>
    <property type="match status" value="1"/>
</dbReference>
<dbReference type="GO" id="GO:0016491">
    <property type="term" value="F:oxidoreductase activity"/>
    <property type="evidence" value="ECO:0007669"/>
    <property type="project" value="UniProtKB-KW"/>
</dbReference>
<dbReference type="SUPFAM" id="SSF51735">
    <property type="entry name" value="NAD(P)-binding Rossmann-fold domains"/>
    <property type="match status" value="1"/>
</dbReference>
<dbReference type="PROSITE" id="PS00061">
    <property type="entry name" value="ADH_SHORT"/>
    <property type="match status" value="1"/>
</dbReference>
<protein>
    <submittedName>
        <fullName evidence="3">Short-chain dehydrogenase/reductase SDR</fullName>
    </submittedName>
</protein>
<dbReference type="InterPro" id="IPR020904">
    <property type="entry name" value="Sc_DH/Rdtase_CS"/>
</dbReference>
<dbReference type="Proteomes" id="UP000069620">
    <property type="component" value="Unassembled WGS sequence"/>
</dbReference>
<dbReference type="EMBL" id="BCSX01000021">
    <property type="protein sequence ID" value="GAS87993.1"/>
    <property type="molecule type" value="Genomic_DNA"/>
</dbReference>
<evidence type="ECO:0000256" key="2">
    <source>
        <dbReference type="ARBA" id="ARBA00023002"/>
    </source>
</evidence>
<organism evidence="3 4">
    <name type="scientific">Mycolicibacterium brisbanense</name>
    <dbReference type="NCBI Taxonomy" id="146020"/>
    <lineage>
        <taxon>Bacteria</taxon>
        <taxon>Bacillati</taxon>
        <taxon>Actinomycetota</taxon>
        <taxon>Actinomycetes</taxon>
        <taxon>Mycobacteriales</taxon>
        <taxon>Mycobacteriaceae</taxon>
        <taxon>Mycolicibacterium</taxon>
    </lineage>
</organism>
<comment type="similarity">
    <text evidence="1">Belongs to the short-chain dehydrogenases/reductases (SDR) family.</text>
</comment>
<dbReference type="CDD" id="cd05233">
    <property type="entry name" value="SDR_c"/>
    <property type="match status" value="1"/>
</dbReference>
<gene>
    <name evidence="3" type="ORF">RMCB_2089</name>
</gene>
<dbReference type="AlphaFoldDB" id="A0A117I551"/>
<reference evidence="4" key="1">
    <citation type="journal article" date="2016" name="Genome Announc.">
        <title>Draft Genome Sequences of Five Rapidly Growing Mycobacterium Species, M. thermoresistibile, M. fortuitum subsp. acetamidolyticum, M. canariasense, M. brisbanense, and M. novocastrense.</title>
        <authorList>
            <person name="Katahira K."/>
            <person name="Ogura Y."/>
            <person name="Gotoh Y."/>
            <person name="Hayashi T."/>
        </authorList>
    </citation>
    <scope>NUCLEOTIDE SEQUENCE [LARGE SCALE GENOMIC DNA]</scope>
    <source>
        <strain evidence="4">JCM15654</strain>
    </source>
</reference>
<dbReference type="PANTHER" id="PTHR43391">
    <property type="entry name" value="RETINOL DEHYDROGENASE-RELATED"/>
    <property type="match status" value="1"/>
</dbReference>
<dbReference type="Gene3D" id="3.40.50.720">
    <property type="entry name" value="NAD(P)-binding Rossmann-like Domain"/>
    <property type="match status" value="1"/>
</dbReference>
<proteinExistence type="inferred from homology"/>
<keyword evidence="4" id="KW-1185">Reference proteome</keyword>
<comment type="caution">
    <text evidence="3">The sequence shown here is derived from an EMBL/GenBank/DDBJ whole genome shotgun (WGS) entry which is preliminary data.</text>
</comment>
<dbReference type="STRING" id="146020.RMCB_2089"/>
<evidence type="ECO:0000256" key="1">
    <source>
        <dbReference type="ARBA" id="ARBA00006484"/>
    </source>
</evidence>
<dbReference type="PANTHER" id="PTHR43391:SF94">
    <property type="entry name" value="OXIDOREDUCTASE-RELATED"/>
    <property type="match status" value="1"/>
</dbReference>
<dbReference type="PRINTS" id="PR00081">
    <property type="entry name" value="GDHRDH"/>
</dbReference>
<accession>A0A117I551</accession>
<dbReference type="InterPro" id="IPR036291">
    <property type="entry name" value="NAD(P)-bd_dom_sf"/>
</dbReference>